<proteinExistence type="predicted"/>
<feature type="transmembrane region" description="Helical" evidence="2">
    <location>
        <begin position="68"/>
        <end position="87"/>
    </location>
</feature>
<dbReference type="HOGENOM" id="CLU_2360336_0_0_1"/>
<organism evidence="3 4">
    <name type="scientific">Paxillus rubicundulus Ve08.2h10</name>
    <dbReference type="NCBI Taxonomy" id="930991"/>
    <lineage>
        <taxon>Eukaryota</taxon>
        <taxon>Fungi</taxon>
        <taxon>Dikarya</taxon>
        <taxon>Basidiomycota</taxon>
        <taxon>Agaricomycotina</taxon>
        <taxon>Agaricomycetes</taxon>
        <taxon>Agaricomycetidae</taxon>
        <taxon>Boletales</taxon>
        <taxon>Paxilineae</taxon>
        <taxon>Paxillaceae</taxon>
        <taxon>Paxillus</taxon>
    </lineage>
</organism>
<protein>
    <submittedName>
        <fullName evidence="3">Uncharacterized protein</fullName>
    </submittedName>
</protein>
<feature type="region of interest" description="Disordered" evidence="1">
    <location>
        <begin position="1"/>
        <end position="21"/>
    </location>
</feature>
<evidence type="ECO:0000256" key="1">
    <source>
        <dbReference type="SAM" id="MobiDB-lite"/>
    </source>
</evidence>
<reference evidence="3 4" key="1">
    <citation type="submission" date="2014-04" db="EMBL/GenBank/DDBJ databases">
        <authorList>
            <consortium name="DOE Joint Genome Institute"/>
            <person name="Kuo A."/>
            <person name="Kohler A."/>
            <person name="Jargeat P."/>
            <person name="Nagy L.G."/>
            <person name="Floudas D."/>
            <person name="Copeland A."/>
            <person name="Barry K.W."/>
            <person name="Cichocki N."/>
            <person name="Veneault-Fourrey C."/>
            <person name="LaButti K."/>
            <person name="Lindquist E.A."/>
            <person name="Lipzen A."/>
            <person name="Lundell T."/>
            <person name="Morin E."/>
            <person name="Murat C."/>
            <person name="Sun H."/>
            <person name="Tunlid A."/>
            <person name="Henrissat B."/>
            <person name="Grigoriev I.V."/>
            <person name="Hibbett D.S."/>
            <person name="Martin F."/>
            <person name="Nordberg H.P."/>
            <person name="Cantor M.N."/>
            <person name="Hua S.X."/>
        </authorList>
    </citation>
    <scope>NUCLEOTIDE SEQUENCE [LARGE SCALE GENOMIC DNA]</scope>
    <source>
        <strain evidence="3 4">Ve08.2h10</strain>
    </source>
</reference>
<dbReference type="InParanoid" id="A0A0D0CU06"/>
<accession>A0A0D0CU06</accession>
<evidence type="ECO:0000256" key="2">
    <source>
        <dbReference type="SAM" id="Phobius"/>
    </source>
</evidence>
<keyword evidence="4" id="KW-1185">Reference proteome</keyword>
<keyword evidence="2" id="KW-0812">Transmembrane</keyword>
<evidence type="ECO:0000313" key="3">
    <source>
        <dbReference type="EMBL" id="KIK78898.1"/>
    </source>
</evidence>
<dbReference type="Proteomes" id="UP000054538">
    <property type="component" value="Unassembled WGS sequence"/>
</dbReference>
<sequence length="96" mass="11215">MLTCLPANRSRTSHTRDDHMNEPRHWVLPTRNIMSISQHHTTKPSSGCHQCLSRHSPHQVFNHVHPEALQFLLSILFYSCFVHVYFLPCMLSHLCI</sequence>
<dbReference type="AlphaFoldDB" id="A0A0D0CU06"/>
<dbReference type="EMBL" id="KN826439">
    <property type="protein sequence ID" value="KIK78898.1"/>
    <property type="molecule type" value="Genomic_DNA"/>
</dbReference>
<gene>
    <name evidence="3" type="ORF">PAXRUDRAFT_305599</name>
</gene>
<keyword evidence="2" id="KW-1133">Transmembrane helix</keyword>
<name>A0A0D0CU06_9AGAM</name>
<keyword evidence="2" id="KW-0472">Membrane</keyword>
<evidence type="ECO:0000313" key="4">
    <source>
        <dbReference type="Proteomes" id="UP000054538"/>
    </source>
</evidence>
<reference evidence="4" key="2">
    <citation type="submission" date="2015-01" db="EMBL/GenBank/DDBJ databases">
        <title>Evolutionary Origins and Diversification of the Mycorrhizal Mutualists.</title>
        <authorList>
            <consortium name="DOE Joint Genome Institute"/>
            <consortium name="Mycorrhizal Genomics Consortium"/>
            <person name="Kohler A."/>
            <person name="Kuo A."/>
            <person name="Nagy L.G."/>
            <person name="Floudas D."/>
            <person name="Copeland A."/>
            <person name="Barry K.W."/>
            <person name="Cichocki N."/>
            <person name="Veneault-Fourrey C."/>
            <person name="LaButti K."/>
            <person name="Lindquist E.A."/>
            <person name="Lipzen A."/>
            <person name="Lundell T."/>
            <person name="Morin E."/>
            <person name="Murat C."/>
            <person name="Riley R."/>
            <person name="Ohm R."/>
            <person name="Sun H."/>
            <person name="Tunlid A."/>
            <person name="Henrissat B."/>
            <person name="Grigoriev I.V."/>
            <person name="Hibbett D.S."/>
            <person name="Martin F."/>
        </authorList>
    </citation>
    <scope>NUCLEOTIDE SEQUENCE [LARGE SCALE GENOMIC DNA]</scope>
    <source>
        <strain evidence="4">Ve08.2h10</strain>
    </source>
</reference>